<evidence type="ECO:0000313" key="1">
    <source>
        <dbReference type="EMBL" id="EON73826.1"/>
    </source>
</evidence>
<gene>
    <name evidence="1" type="ORF">H131_04154</name>
</gene>
<dbReference type="RefSeq" id="WP_010857795.1">
    <property type="nucleotide sequence ID" value="NZ_KB933398.1"/>
</dbReference>
<dbReference type="AlphaFoldDB" id="R7ZIE0"/>
<sequence>MAAQTSLRPVFAILCLGMHEGRHDVGHFGKAIERYDFTDSSQLAGVVRLSDARLTSKNSFRIRDIRRSFQLKIDVRATFGAIFSNFKLFFATIGLNEV</sequence>
<accession>R7ZIE0</accession>
<comment type="caution">
    <text evidence="1">The sequence shown here is derived from an EMBL/GenBank/DDBJ whole genome shotgun (WGS) entry which is preliminary data.</text>
</comment>
<dbReference type="EMBL" id="AQPX01000008">
    <property type="protein sequence ID" value="EON73826.1"/>
    <property type="molecule type" value="Genomic_DNA"/>
</dbReference>
<protein>
    <submittedName>
        <fullName evidence="1">Uncharacterized protein</fullName>
    </submittedName>
</protein>
<proteinExistence type="predicted"/>
<dbReference type="HOGENOM" id="CLU_2330386_0_0_9"/>
<evidence type="ECO:0000313" key="2">
    <source>
        <dbReference type="Proteomes" id="UP000013911"/>
    </source>
</evidence>
<dbReference type="Proteomes" id="UP000013911">
    <property type="component" value="Unassembled WGS sequence"/>
</dbReference>
<organism evidence="1 2">
    <name type="scientific">Lysinibacillus sphaericus OT4b.31</name>
    <dbReference type="NCBI Taxonomy" id="1285586"/>
    <lineage>
        <taxon>Bacteria</taxon>
        <taxon>Bacillati</taxon>
        <taxon>Bacillota</taxon>
        <taxon>Bacilli</taxon>
        <taxon>Bacillales</taxon>
        <taxon>Bacillaceae</taxon>
        <taxon>Lysinibacillus</taxon>
    </lineage>
</organism>
<name>R7ZIE0_LYSSH</name>
<reference evidence="1 2" key="1">
    <citation type="submission" date="2013-04" db="EMBL/GenBank/DDBJ databases">
        <title>Draft genome of the heavy metal tolerant bacterium Lysinibacillus sphaericus strain OT4b.31.</title>
        <authorList>
            <person name="Pena-Montenegro T.D."/>
            <person name="Dussan J."/>
        </authorList>
    </citation>
    <scope>NUCLEOTIDE SEQUENCE [LARGE SCALE GENOMIC DNA]</scope>
    <source>
        <strain evidence="1 2">OT4b.31</strain>
    </source>
</reference>